<comment type="caution">
    <text evidence="7">The sequence shown here is derived from an EMBL/GenBank/DDBJ whole genome shotgun (WGS) entry which is preliminary data.</text>
</comment>
<proteinExistence type="predicted"/>
<evidence type="ECO:0000256" key="6">
    <source>
        <dbReference type="SAM" id="Phobius"/>
    </source>
</evidence>
<reference evidence="7" key="1">
    <citation type="journal article" date="2014" name="Int. J. Syst. Evol. Microbiol.">
        <title>Complete genome sequence of Corynebacterium casei LMG S-19264T (=DSM 44701T), isolated from a smear-ripened cheese.</title>
        <authorList>
            <consortium name="US DOE Joint Genome Institute (JGI-PGF)"/>
            <person name="Walter F."/>
            <person name="Albersmeier A."/>
            <person name="Kalinowski J."/>
            <person name="Ruckert C."/>
        </authorList>
    </citation>
    <scope>NUCLEOTIDE SEQUENCE</scope>
    <source>
        <strain evidence="7">CGMCC 1.15322</strain>
    </source>
</reference>
<keyword evidence="4 6" id="KW-1133">Transmembrane helix</keyword>
<dbReference type="GO" id="GO:0005886">
    <property type="term" value="C:plasma membrane"/>
    <property type="evidence" value="ECO:0007669"/>
    <property type="project" value="UniProtKB-SubCell"/>
</dbReference>
<feature type="transmembrane region" description="Helical" evidence="6">
    <location>
        <begin position="176"/>
        <end position="198"/>
    </location>
</feature>
<sequence length="333" mass="35729">MTAASAVRGAAPKSGITGKPWWPWLKRIATLVFFSLVAWLLVEQGRAIEWQEVFTALRAYPPALLMGAVALGALSLGLYSCFDLLGRHYTGHTLPTPTVMLVTFISYVFNLNLGSLVGGVAFRYRLYSRLKLDTATITRVLTLSMLTNWIGYLFLGGLVFGFYTPELPPDWKIGSGGLQILGFVLLAGSMAYLLLCALSRQRSFTLRGHRLDLPSGRLALLQVALGAANWLIMSGLMFLLLQQKVAFPTVAGVLLVAAVAGVVAHVPAGLGVLEAVFVALLSHQIPTHQLLAALVAYRVIYYLVPLVIATVAYLVTEARAKSLAGGAAQTSAG</sequence>
<reference evidence="7" key="2">
    <citation type="submission" date="2020-09" db="EMBL/GenBank/DDBJ databases">
        <authorList>
            <person name="Sun Q."/>
            <person name="Zhou Y."/>
        </authorList>
    </citation>
    <scope>NUCLEOTIDE SEQUENCE</scope>
    <source>
        <strain evidence="7">CGMCC 1.15322</strain>
    </source>
</reference>
<feature type="transmembrane region" description="Helical" evidence="6">
    <location>
        <begin position="143"/>
        <end position="164"/>
    </location>
</feature>
<comment type="subcellular location">
    <subcellularLocation>
        <location evidence="1">Cell membrane</location>
        <topology evidence="1">Multi-pass membrane protein</topology>
    </subcellularLocation>
</comment>
<keyword evidence="5 6" id="KW-0472">Membrane</keyword>
<keyword evidence="8" id="KW-1185">Reference proteome</keyword>
<feature type="transmembrane region" description="Helical" evidence="6">
    <location>
        <begin position="24"/>
        <end position="42"/>
    </location>
</feature>
<evidence type="ECO:0000256" key="1">
    <source>
        <dbReference type="ARBA" id="ARBA00004651"/>
    </source>
</evidence>
<evidence type="ECO:0000313" key="8">
    <source>
        <dbReference type="Proteomes" id="UP000620596"/>
    </source>
</evidence>
<evidence type="ECO:0000313" key="7">
    <source>
        <dbReference type="EMBL" id="GGA88953.1"/>
    </source>
</evidence>
<organism evidence="7 8">
    <name type="scientific">Polaromonas eurypsychrophila</name>
    <dbReference type="NCBI Taxonomy" id="1614635"/>
    <lineage>
        <taxon>Bacteria</taxon>
        <taxon>Pseudomonadati</taxon>
        <taxon>Pseudomonadota</taxon>
        <taxon>Betaproteobacteria</taxon>
        <taxon>Burkholderiales</taxon>
        <taxon>Comamonadaceae</taxon>
        <taxon>Polaromonas</taxon>
    </lineage>
</organism>
<feature type="transmembrane region" description="Helical" evidence="6">
    <location>
        <begin position="253"/>
        <end position="278"/>
    </location>
</feature>
<feature type="transmembrane region" description="Helical" evidence="6">
    <location>
        <begin position="98"/>
        <end position="122"/>
    </location>
</feature>
<dbReference type="InterPro" id="IPR022791">
    <property type="entry name" value="L-PG_synthase/AglD"/>
</dbReference>
<dbReference type="EMBL" id="BMIG01000002">
    <property type="protein sequence ID" value="GGA88953.1"/>
    <property type="molecule type" value="Genomic_DNA"/>
</dbReference>
<name>A0A916S888_9BURK</name>
<dbReference type="PANTHER" id="PTHR39087:SF2">
    <property type="entry name" value="UPF0104 MEMBRANE PROTEIN MJ1595"/>
    <property type="match status" value="1"/>
</dbReference>
<gene>
    <name evidence="7" type="ORF">GCM10011496_07140</name>
</gene>
<evidence type="ECO:0000256" key="4">
    <source>
        <dbReference type="ARBA" id="ARBA00022989"/>
    </source>
</evidence>
<evidence type="ECO:0000256" key="3">
    <source>
        <dbReference type="ARBA" id="ARBA00022692"/>
    </source>
</evidence>
<dbReference type="Proteomes" id="UP000620596">
    <property type="component" value="Unassembled WGS sequence"/>
</dbReference>
<feature type="transmembrane region" description="Helical" evidence="6">
    <location>
        <begin position="290"/>
        <end position="315"/>
    </location>
</feature>
<accession>A0A916S888</accession>
<dbReference type="Pfam" id="PF03706">
    <property type="entry name" value="LPG_synthase_TM"/>
    <property type="match status" value="1"/>
</dbReference>
<evidence type="ECO:0000256" key="5">
    <source>
        <dbReference type="ARBA" id="ARBA00023136"/>
    </source>
</evidence>
<protein>
    <submittedName>
        <fullName evidence="7">Membrane protein</fullName>
    </submittedName>
</protein>
<feature type="transmembrane region" description="Helical" evidence="6">
    <location>
        <begin position="63"/>
        <end position="86"/>
    </location>
</feature>
<keyword evidence="3 6" id="KW-0812">Transmembrane</keyword>
<dbReference type="PANTHER" id="PTHR39087">
    <property type="entry name" value="UPF0104 MEMBRANE PROTEIN MJ1595"/>
    <property type="match status" value="1"/>
</dbReference>
<dbReference type="RefSeq" id="WP_188706660.1">
    <property type="nucleotide sequence ID" value="NZ_BMIG01000002.1"/>
</dbReference>
<dbReference type="AlphaFoldDB" id="A0A916S888"/>
<evidence type="ECO:0000256" key="2">
    <source>
        <dbReference type="ARBA" id="ARBA00022475"/>
    </source>
</evidence>
<keyword evidence="2" id="KW-1003">Cell membrane</keyword>
<feature type="transmembrane region" description="Helical" evidence="6">
    <location>
        <begin position="218"/>
        <end position="241"/>
    </location>
</feature>